<dbReference type="KEGG" id="tvl:FAZ95_17840"/>
<accession>A0A4V1EHN1</accession>
<protein>
    <submittedName>
        <fullName evidence="1">Uncharacterized protein</fullName>
    </submittedName>
</protein>
<dbReference type="OrthoDB" id="8967377at2"/>
<keyword evidence="2" id="KW-1185">Reference proteome</keyword>
<name>A0A4V1EHN1_9BURK</name>
<dbReference type="Proteomes" id="UP000298656">
    <property type="component" value="Chromosome 1"/>
</dbReference>
<gene>
    <name evidence="1" type="ORF">FAZ95_17840</name>
</gene>
<organism evidence="1 2">
    <name type="scientific">Trinickia violacea</name>
    <dbReference type="NCBI Taxonomy" id="2571746"/>
    <lineage>
        <taxon>Bacteria</taxon>
        <taxon>Pseudomonadati</taxon>
        <taxon>Pseudomonadota</taxon>
        <taxon>Betaproteobacteria</taxon>
        <taxon>Burkholderiales</taxon>
        <taxon>Burkholderiaceae</taxon>
        <taxon>Trinickia</taxon>
    </lineage>
</organism>
<dbReference type="AlphaFoldDB" id="A0A4V1EHN1"/>
<proteinExistence type="predicted"/>
<evidence type="ECO:0000313" key="2">
    <source>
        <dbReference type="Proteomes" id="UP000298656"/>
    </source>
</evidence>
<dbReference type="RefSeq" id="WP_137333660.1">
    <property type="nucleotide sequence ID" value="NZ_CP040077.1"/>
</dbReference>
<evidence type="ECO:0000313" key="1">
    <source>
        <dbReference type="EMBL" id="QCP50850.1"/>
    </source>
</evidence>
<sequence>MDLQTYTDLPLDERAAFELACARRGFAPMHFDVSSTEDIIDGHSERLVTIRRGCWTQSYRADRPGQWIHQFEADLVCRLFK</sequence>
<reference evidence="1 2" key="1">
    <citation type="submission" date="2019-05" db="EMBL/GenBank/DDBJ databases">
        <title>Burkholderia sp. DHOD12, isolated from subtropical forest soil.</title>
        <authorList>
            <person name="Gao Z.-H."/>
            <person name="Qiu L.-H."/>
        </authorList>
    </citation>
    <scope>NUCLEOTIDE SEQUENCE [LARGE SCALE GENOMIC DNA]</scope>
    <source>
        <strain evidence="1 2">DHOD12</strain>
    </source>
</reference>
<dbReference type="EMBL" id="CP040077">
    <property type="protein sequence ID" value="QCP50850.1"/>
    <property type="molecule type" value="Genomic_DNA"/>
</dbReference>